<comment type="caution">
    <text evidence="3">The sequence shown here is derived from an EMBL/GenBank/DDBJ whole genome shotgun (WGS) entry which is preliminary data.</text>
</comment>
<dbReference type="AlphaFoldDB" id="A0A150R0K6"/>
<dbReference type="Gene3D" id="3.40.50.10180">
    <property type="entry name" value="Glycerate kinase, MOFRL-like N-terminal domain"/>
    <property type="match status" value="1"/>
</dbReference>
<reference evidence="3 4" key="1">
    <citation type="submission" date="2014-02" db="EMBL/GenBank/DDBJ databases">
        <title>The small core and large imbalanced accessory genome model reveals a collaborative survival strategy of Sorangium cellulosum strains in nature.</title>
        <authorList>
            <person name="Han K."/>
            <person name="Peng R."/>
            <person name="Blom J."/>
            <person name="Li Y.-Z."/>
        </authorList>
    </citation>
    <scope>NUCLEOTIDE SEQUENCE [LARGE SCALE GENOMIC DNA]</scope>
    <source>
        <strain evidence="3 4">So0008-312</strain>
    </source>
</reference>
<dbReference type="InterPro" id="IPR007835">
    <property type="entry name" value="MOFRL"/>
</dbReference>
<feature type="domain" description="MOFRL-associated" evidence="2">
    <location>
        <begin position="15"/>
        <end position="242"/>
    </location>
</feature>
<name>A0A150R0K6_SORCE</name>
<dbReference type="RefSeq" id="WP_061605611.1">
    <property type="nucleotide sequence ID" value="NZ_JEMA01000172.1"/>
</dbReference>
<sequence>MSAALDGLRAALVGALRAGLAELDPAGLVERAIDAEAATPSGRVVVIAAGKAALGMAHGALRSRWADRIAGGLAVTVAAAALSARDPHAAGSDPDEAALRPLQVMRAAHPIPDDRSMAAAATALAIAAALGPDDLLLALISGGASALLSAPPPGVSLADKQALVAALLEGGAPIQDVNLVRRHLSRIKGGRLAAAAAPARVLTLLMSDVVGGLPHDISSGPTVPDPTRVEEARAALDRWAPQLSRFAPALSESLKPADAPLLETRMLAGPEELAERVAAALAARTGLRAVAAAAEEGDARAIVERRLALARALAPGEAAVIPCEPTLALPAERGAGGRAGWIALAALRDLPPDVVLLCAATDGADGSSGAAGAVVARAAAAAMDDRAIEAALARFDDAAAHRALGTRLEIGPTGHNLTDVHIVARDFTCAVAAR</sequence>
<evidence type="ECO:0000259" key="2">
    <source>
        <dbReference type="Pfam" id="PF13660"/>
    </source>
</evidence>
<dbReference type="Pfam" id="PF13660">
    <property type="entry name" value="DUF4147"/>
    <property type="match status" value="1"/>
</dbReference>
<dbReference type="Gene3D" id="3.40.1480.10">
    <property type="entry name" value="MOFRL domain"/>
    <property type="match status" value="1"/>
</dbReference>
<proteinExistence type="predicted"/>
<feature type="domain" description="MOFRL" evidence="1">
    <location>
        <begin position="319"/>
        <end position="419"/>
    </location>
</feature>
<dbReference type="InterPro" id="IPR037035">
    <property type="entry name" value="GK-like_C_sf"/>
</dbReference>
<organism evidence="3 4">
    <name type="scientific">Sorangium cellulosum</name>
    <name type="common">Polyangium cellulosum</name>
    <dbReference type="NCBI Taxonomy" id="56"/>
    <lineage>
        <taxon>Bacteria</taxon>
        <taxon>Pseudomonadati</taxon>
        <taxon>Myxococcota</taxon>
        <taxon>Polyangia</taxon>
        <taxon>Polyangiales</taxon>
        <taxon>Polyangiaceae</taxon>
        <taxon>Sorangium</taxon>
    </lineage>
</organism>
<dbReference type="InterPro" id="IPR039760">
    <property type="entry name" value="MOFRL_protein"/>
</dbReference>
<gene>
    <name evidence="3" type="ORF">BE15_18720</name>
</gene>
<evidence type="ECO:0008006" key="5">
    <source>
        <dbReference type="Google" id="ProtNLM"/>
    </source>
</evidence>
<dbReference type="Pfam" id="PF05161">
    <property type="entry name" value="MOFRL"/>
    <property type="match status" value="1"/>
</dbReference>
<dbReference type="InterPro" id="IPR025286">
    <property type="entry name" value="MOFRL_assoc_dom"/>
</dbReference>
<dbReference type="InterPro" id="IPR038614">
    <property type="entry name" value="GK_N_sf"/>
</dbReference>
<evidence type="ECO:0000313" key="4">
    <source>
        <dbReference type="Proteomes" id="UP000075260"/>
    </source>
</evidence>
<dbReference type="GO" id="GO:0008887">
    <property type="term" value="F:glycerate kinase activity"/>
    <property type="evidence" value="ECO:0007669"/>
    <property type="project" value="InterPro"/>
</dbReference>
<evidence type="ECO:0000313" key="3">
    <source>
        <dbReference type="EMBL" id="KYF73712.1"/>
    </source>
</evidence>
<dbReference type="EMBL" id="JEMA01000172">
    <property type="protein sequence ID" value="KYF73712.1"/>
    <property type="molecule type" value="Genomic_DNA"/>
</dbReference>
<evidence type="ECO:0000259" key="1">
    <source>
        <dbReference type="Pfam" id="PF05161"/>
    </source>
</evidence>
<protein>
    <recommendedName>
        <fullName evidence="5">Hydroxypyruvate reductase</fullName>
    </recommendedName>
</protein>
<dbReference type="SUPFAM" id="SSF82544">
    <property type="entry name" value="GckA/TtuD-like"/>
    <property type="match status" value="1"/>
</dbReference>
<dbReference type="PANTHER" id="PTHR12227">
    <property type="entry name" value="GLYCERATE KINASE"/>
    <property type="match status" value="1"/>
</dbReference>
<dbReference type="PANTHER" id="PTHR12227:SF0">
    <property type="entry name" value="GLYCERATE KINASE"/>
    <property type="match status" value="1"/>
</dbReference>
<dbReference type="OrthoDB" id="9766552at2"/>
<accession>A0A150R0K6</accession>
<dbReference type="Proteomes" id="UP000075260">
    <property type="component" value="Unassembled WGS sequence"/>
</dbReference>
<dbReference type="GO" id="GO:0005737">
    <property type="term" value="C:cytoplasm"/>
    <property type="evidence" value="ECO:0007669"/>
    <property type="project" value="TreeGrafter"/>
</dbReference>